<comment type="caution">
    <text evidence="1">The sequence shown here is derived from an EMBL/GenBank/DDBJ whole genome shotgun (WGS) entry which is preliminary data.</text>
</comment>
<dbReference type="OrthoDB" id="2621488at2"/>
<keyword evidence="2" id="KW-1185">Reference proteome</keyword>
<organism evidence="1 2">
    <name type="scientific">Paenibacillus flagellatus</name>
    <dbReference type="NCBI Taxonomy" id="2211139"/>
    <lineage>
        <taxon>Bacteria</taxon>
        <taxon>Bacillati</taxon>
        <taxon>Bacillota</taxon>
        <taxon>Bacilli</taxon>
        <taxon>Bacillales</taxon>
        <taxon>Paenibacillaceae</taxon>
        <taxon>Paenibacillus</taxon>
    </lineage>
</organism>
<proteinExistence type="predicted"/>
<reference evidence="1 2" key="1">
    <citation type="submission" date="2018-05" db="EMBL/GenBank/DDBJ databases">
        <title>Paenibacillus flagellatus sp. nov., isolated from selenium mineral soil.</title>
        <authorList>
            <person name="Dai X."/>
        </authorList>
    </citation>
    <scope>NUCLEOTIDE SEQUENCE [LARGE SCALE GENOMIC DNA]</scope>
    <source>
        <strain evidence="1 2">DXL2</strain>
    </source>
</reference>
<name>A0A2V5KIA3_9BACL</name>
<dbReference type="EMBL" id="QJVJ01000031">
    <property type="protein sequence ID" value="PYI49937.1"/>
    <property type="molecule type" value="Genomic_DNA"/>
</dbReference>
<protein>
    <submittedName>
        <fullName evidence="1">Uncharacterized protein</fullName>
    </submittedName>
</protein>
<dbReference type="AlphaFoldDB" id="A0A2V5KIA3"/>
<dbReference type="Proteomes" id="UP000247476">
    <property type="component" value="Unassembled WGS sequence"/>
</dbReference>
<gene>
    <name evidence="1" type="ORF">DLM86_31585</name>
</gene>
<dbReference type="RefSeq" id="WP_110844223.1">
    <property type="nucleotide sequence ID" value="NZ_QJVJ01000031.1"/>
</dbReference>
<evidence type="ECO:0000313" key="1">
    <source>
        <dbReference type="EMBL" id="PYI49937.1"/>
    </source>
</evidence>
<sequence length="87" mass="10351">MNKFYVTNVQQSDTNEKTGHYQFLVTFDDKTKCRVFYTKNPDWKLESVTRLLTVPCPICRRDYFCNCLERFTDVIDQEVKESGLLPE</sequence>
<accession>A0A2V5KIA3</accession>
<evidence type="ECO:0000313" key="2">
    <source>
        <dbReference type="Proteomes" id="UP000247476"/>
    </source>
</evidence>